<dbReference type="AlphaFoldDB" id="A0A0A8XSS1"/>
<protein>
    <submittedName>
        <fullName evidence="1">Uncharacterized protein</fullName>
    </submittedName>
</protein>
<evidence type="ECO:0000313" key="1">
    <source>
        <dbReference type="EMBL" id="JAD14767.1"/>
    </source>
</evidence>
<sequence length="24" mass="2905">MRRVVRRWAARRGRAAAAGRRRRI</sequence>
<name>A0A0A8XSS1_ARUDO</name>
<reference evidence="1" key="1">
    <citation type="submission" date="2014-09" db="EMBL/GenBank/DDBJ databases">
        <authorList>
            <person name="Magalhaes I.L.F."/>
            <person name="Oliveira U."/>
            <person name="Santos F.R."/>
            <person name="Vidigal T.H.D.A."/>
            <person name="Brescovit A.D."/>
            <person name="Santos A.J."/>
        </authorList>
    </citation>
    <scope>NUCLEOTIDE SEQUENCE</scope>
    <source>
        <tissue evidence="1">Shoot tissue taken approximately 20 cm above the soil surface</tissue>
    </source>
</reference>
<proteinExistence type="predicted"/>
<accession>A0A0A8XSS1</accession>
<organism evidence="1">
    <name type="scientific">Arundo donax</name>
    <name type="common">Giant reed</name>
    <name type="synonym">Donax arundinaceus</name>
    <dbReference type="NCBI Taxonomy" id="35708"/>
    <lineage>
        <taxon>Eukaryota</taxon>
        <taxon>Viridiplantae</taxon>
        <taxon>Streptophyta</taxon>
        <taxon>Embryophyta</taxon>
        <taxon>Tracheophyta</taxon>
        <taxon>Spermatophyta</taxon>
        <taxon>Magnoliopsida</taxon>
        <taxon>Liliopsida</taxon>
        <taxon>Poales</taxon>
        <taxon>Poaceae</taxon>
        <taxon>PACMAD clade</taxon>
        <taxon>Arundinoideae</taxon>
        <taxon>Arundineae</taxon>
        <taxon>Arundo</taxon>
    </lineage>
</organism>
<dbReference type="EMBL" id="GBRH01283128">
    <property type="protein sequence ID" value="JAD14767.1"/>
    <property type="molecule type" value="Transcribed_RNA"/>
</dbReference>
<reference evidence="1" key="2">
    <citation type="journal article" date="2015" name="Data Brief">
        <title>Shoot transcriptome of the giant reed, Arundo donax.</title>
        <authorList>
            <person name="Barrero R.A."/>
            <person name="Guerrero F.D."/>
            <person name="Moolhuijzen P."/>
            <person name="Goolsby J.A."/>
            <person name="Tidwell J."/>
            <person name="Bellgard S.E."/>
            <person name="Bellgard M.I."/>
        </authorList>
    </citation>
    <scope>NUCLEOTIDE SEQUENCE</scope>
    <source>
        <tissue evidence="1">Shoot tissue taken approximately 20 cm above the soil surface</tissue>
    </source>
</reference>